<comment type="caution">
    <text evidence="3">The sequence shown here is derived from an EMBL/GenBank/DDBJ whole genome shotgun (WGS) entry which is preliminary data.</text>
</comment>
<dbReference type="SUPFAM" id="SSF51004">
    <property type="entry name" value="C-terminal (heme d1) domain of cytochrome cd1-nitrite reductase"/>
    <property type="match status" value="1"/>
</dbReference>
<evidence type="ECO:0008006" key="5">
    <source>
        <dbReference type="Google" id="ProtNLM"/>
    </source>
</evidence>
<dbReference type="InterPro" id="IPR011048">
    <property type="entry name" value="Haem_d1_sf"/>
</dbReference>
<protein>
    <recommendedName>
        <fullName evidence="5">Lactonase family protein</fullName>
    </recommendedName>
</protein>
<dbReference type="PANTHER" id="PTHR30344:SF1">
    <property type="entry name" value="6-PHOSPHOGLUCONOLACTONASE"/>
    <property type="match status" value="1"/>
</dbReference>
<organism evidence="3 4">
    <name type="scientific">Xylanimonas oleitrophica</name>
    <dbReference type="NCBI Taxonomy" id="2607479"/>
    <lineage>
        <taxon>Bacteria</taxon>
        <taxon>Bacillati</taxon>
        <taxon>Actinomycetota</taxon>
        <taxon>Actinomycetes</taxon>
        <taxon>Micrococcales</taxon>
        <taxon>Promicromonosporaceae</taxon>
        <taxon>Xylanimonas</taxon>
    </lineage>
</organism>
<dbReference type="PANTHER" id="PTHR30344">
    <property type="entry name" value="6-PHOSPHOGLUCONOLACTONASE-RELATED"/>
    <property type="match status" value="1"/>
</dbReference>
<dbReference type="Proteomes" id="UP000248783">
    <property type="component" value="Unassembled WGS sequence"/>
</dbReference>
<gene>
    <name evidence="3" type="ORF">DNL40_15655</name>
</gene>
<dbReference type="InterPro" id="IPR050282">
    <property type="entry name" value="Cycloisomerase_2"/>
</dbReference>
<dbReference type="InterPro" id="IPR019405">
    <property type="entry name" value="Lactonase_7-beta_prop"/>
</dbReference>
<dbReference type="EMBL" id="QKWH01000019">
    <property type="protein sequence ID" value="PZR51603.1"/>
    <property type="molecule type" value="Genomic_DNA"/>
</dbReference>
<evidence type="ECO:0000256" key="1">
    <source>
        <dbReference type="ARBA" id="ARBA00005564"/>
    </source>
</evidence>
<evidence type="ECO:0000256" key="2">
    <source>
        <dbReference type="SAM" id="MobiDB-lite"/>
    </source>
</evidence>
<dbReference type="GO" id="GO:0017057">
    <property type="term" value="F:6-phosphogluconolactonase activity"/>
    <property type="evidence" value="ECO:0007669"/>
    <property type="project" value="TreeGrafter"/>
</dbReference>
<dbReference type="Pfam" id="PF10282">
    <property type="entry name" value="Lactonase"/>
    <property type="match status" value="1"/>
</dbReference>
<evidence type="ECO:0000313" key="4">
    <source>
        <dbReference type="Proteomes" id="UP000248783"/>
    </source>
</evidence>
<accession>A0A2W5WLN6</accession>
<dbReference type="InterPro" id="IPR015943">
    <property type="entry name" value="WD40/YVTN_repeat-like_dom_sf"/>
</dbReference>
<dbReference type="Gene3D" id="2.130.10.10">
    <property type="entry name" value="YVTN repeat-like/Quinoprotein amine dehydrogenase"/>
    <property type="match status" value="1"/>
</dbReference>
<sequence length="390" mass="39146">MTSAPASRPLWIGTFPADPQAPGQGEGVWRVDVGADGRFGEPRLVVELEAPTFLALHPSGRALYAVTEADPGSVTALEVEGAEGTTGLRRVRTVPSGGSSPCHVAVADDVLWLANYGDGNVTWLALDAETGGFGQASGTFRAEGSGPDPERQDGPHAHFAAFVPPSGRTGAGADVLVCDLGLDVVRRYPARPWPDGAGATPAEAAAQLPPGSGPRHLAVLPGGALVVAGELDGRLHVLAPEGTGDAGAGADAAAGWAVTASVPVCVTEPAEGSPVQPSHVQLTRHPAGDLVTVGVRGSDVLAVHRVHGGDGPAPTLEHLADVPLGQGAFPRHHAVLGPASPDQEEGPLLAVVARQGTGDLASVLLDPATGRGDVVAGLALATPPACVLEA</sequence>
<reference evidence="3 4" key="1">
    <citation type="submission" date="2018-06" db="EMBL/GenBank/DDBJ databases">
        <title>Whole genome sequencing of a novel hydrocarbon degrading bacterial strain, PW21 isolated from oil contaminated produced water sample.</title>
        <authorList>
            <person name="Nagkirti P."/>
            <person name="Shaikh A."/>
            <person name="Gowdaman V."/>
            <person name="Engineer A.E."/>
            <person name="Dagar S."/>
            <person name="Dhakephalkar P.K."/>
        </authorList>
    </citation>
    <scope>NUCLEOTIDE SEQUENCE [LARGE SCALE GENOMIC DNA]</scope>
    <source>
        <strain evidence="3 4">PW21</strain>
    </source>
</reference>
<feature type="region of interest" description="Disordered" evidence="2">
    <location>
        <begin position="1"/>
        <end position="24"/>
    </location>
</feature>
<dbReference type="RefSeq" id="WP_111252198.1">
    <property type="nucleotide sequence ID" value="NZ_QKWH01000019.1"/>
</dbReference>
<comment type="similarity">
    <text evidence="1">Belongs to the cycloisomerase 2 family.</text>
</comment>
<name>A0A2W5WLN6_9MICO</name>
<proteinExistence type="inferred from homology"/>
<evidence type="ECO:0000313" key="3">
    <source>
        <dbReference type="EMBL" id="PZR51603.1"/>
    </source>
</evidence>
<keyword evidence="4" id="KW-1185">Reference proteome</keyword>
<dbReference type="AlphaFoldDB" id="A0A2W5WLN6"/>